<dbReference type="RefSeq" id="WP_305749991.1">
    <property type="nucleotide sequence ID" value="NZ_JAUZEE010000006.1"/>
</dbReference>
<keyword evidence="1" id="KW-1133">Transmembrane helix</keyword>
<organism evidence="2 3">
    <name type="scientific">Leptothrix discophora</name>
    <dbReference type="NCBI Taxonomy" id="89"/>
    <lineage>
        <taxon>Bacteria</taxon>
        <taxon>Pseudomonadati</taxon>
        <taxon>Pseudomonadota</taxon>
        <taxon>Betaproteobacteria</taxon>
        <taxon>Burkholderiales</taxon>
        <taxon>Sphaerotilaceae</taxon>
        <taxon>Leptothrix</taxon>
    </lineage>
</organism>
<accession>A0ABT9G4M6</accession>
<gene>
    <name evidence="2" type="ORF">Q8X39_12365</name>
</gene>
<evidence type="ECO:0000256" key="1">
    <source>
        <dbReference type="SAM" id="Phobius"/>
    </source>
</evidence>
<reference evidence="2 3" key="1">
    <citation type="submission" date="2023-08" db="EMBL/GenBank/DDBJ databases">
        <authorList>
            <person name="Roldan D.M."/>
            <person name="Menes R.J."/>
        </authorList>
    </citation>
    <scope>NUCLEOTIDE SEQUENCE [LARGE SCALE GENOMIC DNA]</scope>
    <source>
        <strain evidence="2 3">CCM 2812</strain>
    </source>
</reference>
<keyword evidence="3" id="KW-1185">Reference proteome</keyword>
<keyword evidence="1" id="KW-0472">Membrane</keyword>
<evidence type="ECO:0008006" key="4">
    <source>
        <dbReference type="Google" id="ProtNLM"/>
    </source>
</evidence>
<keyword evidence="1" id="KW-0812">Transmembrane</keyword>
<sequence>MTPQDHCTVVAPLAAGREAALRALLDGMNREPGLADPAHPVLPFGAFGQIHFARLVLIDDALQADLDALPDARTRPPRPRLPTALVLMIDCDGPARDCLADLVARAGDGLRQLFGHCAGFDPQGDAPADLLAWLLARARPAQAAYVNTLGRTVQQVHEEQALQAWLSARLPSGSRTEPLAAPDGARRLHAALQARARAAVQAGELRLTPEAPTPLAWQLRRWLHLLAVPAIGLLLGVLLWPLLLLALPVLLWLLRQREQADPEICPRPDPGLLRTLQALEDRDVTNQYTAIGPVKPGRFRGWLLAALLLAIDYSCRHLYTRGYLARVQTIHFARWVCLDARSRVLFISNYDGSHQGYMDDFINKVAWGLNLVFSNGVGWPRTRWLVLGGARREHRFKPYQRRHQVPTQVWFKAYPGLSLVDLARHQRIRDGLARTDLTEAEALAWLKLL</sequence>
<evidence type="ECO:0000313" key="2">
    <source>
        <dbReference type="EMBL" id="MDP4301435.1"/>
    </source>
</evidence>
<dbReference type="EMBL" id="JAUZEE010000006">
    <property type="protein sequence ID" value="MDP4301435.1"/>
    <property type="molecule type" value="Genomic_DNA"/>
</dbReference>
<protein>
    <recommendedName>
        <fullName evidence="4">Peroxidase</fullName>
    </recommendedName>
</protein>
<name>A0ABT9G4M6_LEPDI</name>
<dbReference type="Proteomes" id="UP001235760">
    <property type="component" value="Unassembled WGS sequence"/>
</dbReference>
<comment type="caution">
    <text evidence="2">The sequence shown here is derived from an EMBL/GenBank/DDBJ whole genome shotgun (WGS) entry which is preliminary data.</text>
</comment>
<evidence type="ECO:0000313" key="3">
    <source>
        <dbReference type="Proteomes" id="UP001235760"/>
    </source>
</evidence>
<proteinExistence type="predicted"/>
<feature type="transmembrane region" description="Helical" evidence="1">
    <location>
        <begin position="222"/>
        <end position="254"/>
    </location>
</feature>